<protein>
    <recommendedName>
        <fullName evidence="6">J domain-containing protein</fullName>
    </recommendedName>
</protein>
<comment type="caution">
    <text evidence="4">The sequence shown here is derived from an EMBL/GenBank/DDBJ whole genome shotgun (WGS) entry which is preliminary data.</text>
</comment>
<dbReference type="InterPro" id="IPR017896">
    <property type="entry name" value="4Fe4S_Fe-S-bd"/>
</dbReference>
<dbReference type="OrthoDB" id="376357at2759"/>
<dbReference type="SUPFAM" id="SSF54862">
    <property type="entry name" value="4Fe-4S ferredoxins"/>
    <property type="match status" value="1"/>
</dbReference>
<proteinExistence type="predicted"/>
<keyword evidence="5" id="KW-1185">Reference proteome</keyword>
<dbReference type="SMART" id="SM00271">
    <property type="entry name" value="DnaJ"/>
    <property type="match status" value="1"/>
</dbReference>
<dbReference type="SUPFAM" id="SSF46565">
    <property type="entry name" value="Chaperone J-domain"/>
    <property type="match status" value="1"/>
</dbReference>
<evidence type="ECO:0008006" key="6">
    <source>
        <dbReference type="Google" id="ProtNLM"/>
    </source>
</evidence>
<dbReference type="InterPro" id="IPR036869">
    <property type="entry name" value="J_dom_sf"/>
</dbReference>
<evidence type="ECO:0000259" key="3">
    <source>
        <dbReference type="PROSITE" id="PS51379"/>
    </source>
</evidence>
<dbReference type="PANTHER" id="PTHR45295:SF4">
    <property type="entry name" value="OS06G0474800 PROTEIN"/>
    <property type="match status" value="1"/>
</dbReference>
<dbReference type="InterPro" id="IPR001623">
    <property type="entry name" value="DnaJ_domain"/>
</dbReference>
<dbReference type="Proteomes" id="UP001085076">
    <property type="component" value="Miscellaneous, Linkage group lg01"/>
</dbReference>
<organism evidence="4 5">
    <name type="scientific">Dioscorea zingiberensis</name>
    <dbReference type="NCBI Taxonomy" id="325984"/>
    <lineage>
        <taxon>Eukaryota</taxon>
        <taxon>Viridiplantae</taxon>
        <taxon>Streptophyta</taxon>
        <taxon>Embryophyta</taxon>
        <taxon>Tracheophyta</taxon>
        <taxon>Spermatophyta</taxon>
        <taxon>Magnoliopsida</taxon>
        <taxon>Liliopsida</taxon>
        <taxon>Dioscoreales</taxon>
        <taxon>Dioscoreaceae</taxon>
        <taxon>Dioscorea</taxon>
    </lineage>
</organism>
<gene>
    <name evidence="4" type="ORF">J5N97_007376</name>
</gene>
<sequence>MELLSNGCNIAASAHPLLFSVTRVPQIHHQLRMTSKPTANSRQKSAASVSCKGMRKEEVGPMDYYELLGVSVDSTAKEIKDAYRRLQKKHHPDITGQGGHEYTLLLNQAYHALMREECQRRSYDVSNGRKRRGGLASDLPGLGYSSWNGPLKPQALFVDENKCIGCQECVHCASKTFVMDESGGSARVKVQFGDDEQKIQVSVDSCPVNCIHWVDSEELPLLEFLMRPQPKESYGVFGGGWERPRDVFSAAKRLNRHSKQGEEQCSNGRSYHGDKDAVEEETPGQVKARQEASMKLQLEKLLGMWSWLREVLILR</sequence>
<dbReference type="PROSITE" id="PS51379">
    <property type="entry name" value="4FE4S_FER_2"/>
    <property type="match status" value="1"/>
</dbReference>
<accession>A0A9D5DDW3</accession>
<evidence type="ECO:0000313" key="4">
    <source>
        <dbReference type="EMBL" id="KAJ0989020.1"/>
    </source>
</evidence>
<feature type="region of interest" description="Disordered" evidence="1">
    <location>
        <begin position="255"/>
        <end position="286"/>
    </location>
</feature>
<feature type="domain" description="4Fe-4S ferredoxin-type" evidence="3">
    <location>
        <begin position="154"/>
        <end position="182"/>
    </location>
</feature>
<feature type="domain" description="J" evidence="2">
    <location>
        <begin position="63"/>
        <end position="127"/>
    </location>
</feature>
<dbReference type="PRINTS" id="PR00625">
    <property type="entry name" value="JDOMAIN"/>
</dbReference>
<evidence type="ECO:0000259" key="2">
    <source>
        <dbReference type="PROSITE" id="PS50076"/>
    </source>
</evidence>
<dbReference type="Gene3D" id="1.10.287.110">
    <property type="entry name" value="DnaJ domain"/>
    <property type="match status" value="1"/>
</dbReference>
<name>A0A9D5DDW3_9LILI</name>
<dbReference type="PANTHER" id="PTHR45295">
    <property type="entry name" value="CHAPERONE PROTEIN DNAJ C76, CHLOROPLASTIC"/>
    <property type="match status" value="1"/>
</dbReference>
<dbReference type="CDD" id="cd06257">
    <property type="entry name" value="DnaJ"/>
    <property type="match status" value="1"/>
</dbReference>
<dbReference type="Pfam" id="PF13370">
    <property type="entry name" value="Fer4_13"/>
    <property type="match status" value="1"/>
</dbReference>
<evidence type="ECO:0000256" key="1">
    <source>
        <dbReference type="SAM" id="MobiDB-lite"/>
    </source>
</evidence>
<evidence type="ECO:0000313" key="5">
    <source>
        <dbReference type="Proteomes" id="UP001085076"/>
    </source>
</evidence>
<dbReference type="Gene3D" id="3.30.70.20">
    <property type="match status" value="1"/>
</dbReference>
<dbReference type="GO" id="GO:0005783">
    <property type="term" value="C:endoplasmic reticulum"/>
    <property type="evidence" value="ECO:0007669"/>
    <property type="project" value="UniProtKB-ARBA"/>
</dbReference>
<dbReference type="Pfam" id="PF00226">
    <property type="entry name" value="DnaJ"/>
    <property type="match status" value="1"/>
</dbReference>
<reference evidence="4" key="1">
    <citation type="submission" date="2021-03" db="EMBL/GenBank/DDBJ databases">
        <authorList>
            <person name="Li Z."/>
            <person name="Yang C."/>
        </authorList>
    </citation>
    <scope>NUCLEOTIDE SEQUENCE</scope>
    <source>
        <strain evidence="4">Dzin_1.0</strain>
        <tissue evidence="4">Leaf</tissue>
    </source>
</reference>
<dbReference type="PROSITE" id="PS50076">
    <property type="entry name" value="DNAJ_2"/>
    <property type="match status" value="1"/>
</dbReference>
<dbReference type="EMBL" id="JAGGNH010000001">
    <property type="protein sequence ID" value="KAJ0989020.1"/>
    <property type="molecule type" value="Genomic_DNA"/>
</dbReference>
<dbReference type="AlphaFoldDB" id="A0A9D5DDW3"/>
<reference evidence="4" key="2">
    <citation type="journal article" date="2022" name="Hortic Res">
        <title>The genome of Dioscorea zingiberensis sheds light on the biosynthesis, origin and evolution of the medicinally important diosgenin saponins.</title>
        <authorList>
            <person name="Li Y."/>
            <person name="Tan C."/>
            <person name="Li Z."/>
            <person name="Guo J."/>
            <person name="Li S."/>
            <person name="Chen X."/>
            <person name="Wang C."/>
            <person name="Dai X."/>
            <person name="Yang H."/>
            <person name="Song W."/>
            <person name="Hou L."/>
            <person name="Xu J."/>
            <person name="Tong Z."/>
            <person name="Xu A."/>
            <person name="Yuan X."/>
            <person name="Wang W."/>
            <person name="Yang Q."/>
            <person name="Chen L."/>
            <person name="Sun Z."/>
            <person name="Wang K."/>
            <person name="Pan B."/>
            <person name="Chen J."/>
            <person name="Bao Y."/>
            <person name="Liu F."/>
            <person name="Qi X."/>
            <person name="Gang D.R."/>
            <person name="Wen J."/>
            <person name="Li J."/>
        </authorList>
    </citation>
    <scope>NUCLEOTIDE SEQUENCE</scope>
    <source>
        <strain evidence="4">Dzin_1.0</strain>
    </source>
</reference>